<dbReference type="KEGG" id="mvs:MVIS_0164"/>
<evidence type="ECO:0000313" key="10">
    <source>
        <dbReference type="Proteomes" id="UP000182660"/>
    </source>
</evidence>
<proteinExistence type="predicted"/>
<evidence type="ECO:0000313" key="11">
    <source>
        <dbReference type="Proteomes" id="UP000183794"/>
    </source>
</evidence>
<evidence type="ECO:0000256" key="6">
    <source>
        <dbReference type="PIRSR" id="PIRSR000410-1"/>
    </source>
</evidence>
<dbReference type="InterPro" id="IPR029063">
    <property type="entry name" value="SAM-dependent_MTases_sf"/>
</dbReference>
<dbReference type="InterPro" id="IPR050903">
    <property type="entry name" value="Bact_Chemotaxis_MeTrfase"/>
</dbReference>
<gene>
    <name evidence="8" type="ORF">MT2528_2774</name>
    <name evidence="9" type="ORF">NVI5450_2967</name>
</gene>
<dbReference type="Proteomes" id="UP000182660">
    <property type="component" value="Unassembled WGS sequence"/>
</dbReference>
<sequence>MPQFCADTHRYPFSIMSMQDAEFKYLAQLALHQCGIVLGESKRDMLYGRVMKRIRYLRLNSFSAYCQLLQDSCSGEQSEFINAITTNLTAFFREKHHFDFLQQVALPDCKRHNANKKLRIWSAGCSTGQEPYSIAMSIENNLLHWDTKILATDLDSDVLSHAQHGIYDDLAGIPISYRTRYCSDIKKYHQYVMDDKVKDIITFKQLNLLAKWPMTGLFDVIFCRNVLIYFNDETKRKLIQRFYSLLKPGGYLFIGHSESLQGFNTHFTLVGQTVYQR</sequence>
<feature type="binding site" evidence="6">
    <location>
        <position position="93"/>
    </location>
    <ligand>
        <name>S-adenosyl-L-methionine</name>
        <dbReference type="ChEBI" id="CHEBI:59789"/>
    </ligand>
</feature>
<dbReference type="PRINTS" id="PR00996">
    <property type="entry name" value="CHERMTFRASE"/>
</dbReference>
<feature type="binding site" evidence="6">
    <location>
        <position position="153"/>
    </location>
    <ligand>
        <name>S-adenosyl-L-methionine</name>
        <dbReference type="ChEBI" id="CHEBI:59789"/>
    </ligand>
</feature>
<dbReference type="EC" id="2.1.1.80" evidence="5"/>
<dbReference type="CDD" id="cd02440">
    <property type="entry name" value="AdoMet_MTases"/>
    <property type="match status" value="1"/>
</dbReference>
<evidence type="ECO:0000256" key="3">
    <source>
        <dbReference type="ARBA" id="ARBA00022679"/>
    </source>
</evidence>
<reference evidence="8 10" key="2">
    <citation type="submission" date="2016-11" db="EMBL/GenBank/DDBJ databases">
        <authorList>
            <person name="Klemetsen T."/>
        </authorList>
    </citation>
    <scope>NUCLEOTIDE SEQUENCE [LARGE SCALE GENOMIC DNA]</scope>
    <source>
        <strain evidence="8">MT 2528</strain>
    </source>
</reference>
<evidence type="ECO:0000313" key="9">
    <source>
        <dbReference type="EMBL" id="SGZ05842.1"/>
    </source>
</evidence>
<dbReference type="PANTHER" id="PTHR24422:SF19">
    <property type="entry name" value="CHEMOTAXIS PROTEIN METHYLTRANSFERASE"/>
    <property type="match status" value="1"/>
</dbReference>
<evidence type="ECO:0000256" key="4">
    <source>
        <dbReference type="ARBA" id="ARBA00022691"/>
    </source>
</evidence>
<dbReference type="InterPro" id="IPR036804">
    <property type="entry name" value="CheR_N_sf"/>
</dbReference>
<feature type="binding site" evidence="6">
    <location>
        <position position="130"/>
    </location>
    <ligand>
        <name>S-adenosyl-L-methionine</name>
        <dbReference type="ChEBI" id="CHEBI:59789"/>
    </ligand>
</feature>
<dbReference type="HOGENOM" id="CLU_025854_0_0_6"/>
<keyword evidence="4 5" id="KW-0949">S-adenosyl-L-methionine</keyword>
<dbReference type="PANTHER" id="PTHR24422">
    <property type="entry name" value="CHEMOTAXIS PROTEIN METHYLTRANSFERASE"/>
    <property type="match status" value="1"/>
</dbReference>
<comment type="function">
    <text evidence="5">Methylation of the membrane-bound methyl-accepting chemotaxis proteins (MCP) to form gamma-glutamyl methyl ester residues in MCP.</text>
</comment>
<evidence type="ECO:0000259" key="7">
    <source>
        <dbReference type="PROSITE" id="PS50123"/>
    </source>
</evidence>
<keyword evidence="2 5" id="KW-0489">Methyltransferase</keyword>
<keyword evidence="3 5" id="KW-0808">Transferase</keyword>
<reference evidence="9 11" key="1">
    <citation type="submission" date="2016-11" db="EMBL/GenBank/DDBJ databases">
        <authorList>
            <person name="Jaros S."/>
            <person name="Januszkiewicz K."/>
            <person name="Wedrychowicz H."/>
        </authorList>
    </citation>
    <scope>NUCLEOTIDE SEQUENCE [LARGE SCALE GENOMIC DNA]</scope>
    <source>
        <strain evidence="9">NVI 5450</strain>
    </source>
</reference>
<dbReference type="Proteomes" id="UP000183794">
    <property type="component" value="Unassembled WGS sequence"/>
</dbReference>
<dbReference type="OrthoDB" id="9816309at2"/>
<dbReference type="InterPro" id="IPR026024">
    <property type="entry name" value="Chemotaxis_MeTrfase_CheR"/>
</dbReference>
<dbReference type="SMART" id="SM00138">
    <property type="entry name" value="MeTrc"/>
    <property type="match status" value="1"/>
</dbReference>
<dbReference type="GO" id="GO:0008983">
    <property type="term" value="F:protein-glutamate O-methyltransferase activity"/>
    <property type="evidence" value="ECO:0007669"/>
    <property type="project" value="UniProtKB-EC"/>
</dbReference>
<dbReference type="PROSITE" id="PS50123">
    <property type="entry name" value="CHER"/>
    <property type="match status" value="1"/>
</dbReference>
<feature type="binding site" evidence="6">
    <location>
        <position position="89"/>
    </location>
    <ligand>
        <name>S-adenosyl-L-methionine</name>
        <dbReference type="ChEBI" id="CHEBI:59789"/>
    </ligand>
</feature>
<accession>A0A090I949</accession>
<dbReference type="Gene3D" id="3.40.50.150">
    <property type="entry name" value="Vaccinia Virus protein VP39"/>
    <property type="match status" value="1"/>
</dbReference>
<feature type="binding site" evidence="6">
    <location>
        <begin position="224"/>
        <end position="225"/>
    </location>
    <ligand>
        <name>S-adenosyl-L-methionine</name>
        <dbReference type="ChEBI" id="CHEBI:59789"/>
    </ligand>
</feature>
<dbReference type="PIRSF" id="PIRSF000410">
    <property type="entry name" value="CheR"/>
    <property type="match status" value="1"/>
</dbReference>
<name>A0A090I949_9GAMM</name>
<dbReference type="Pfam" id="PF01739">
    <property type="entry name" value="CheR"/>
    <property type="match status" value="1"/>
</dbReference>
<organism evidence="9 11">
    <name type="scientific">Moritella viscosa</name>
    <dbReference type="NCBI Taxonomy" id="80854"/>
    <lineage>
        <taxon>Bacteria</taxon>
        <taxon>Pseudomonadati</taxon>
        <taxon>Pseudomonadota</taxon>
        <taxon>Gammaproteobacteria</taxon>
        <taxon>Alteromonadales</taxon>
        <taxon>Moritellaceae</taxon>
        <taxon>Moritella</taxon>
    </lineage>
</organism>
<dbReference type="EMBL" id="FPLJ01000060">
    <property type="protein sequence ID" value="SGY94340.1"/>
    <property type="molecule type" value="Genomic_DNA"/>
</dbReference>
<dbReference type="GO" id="GO:0032259">
    <property type="term" value="P:methylation"/>
    <property type="evidence" value="ECO:0007669"/>
    <property type="project" value="UniProtKB-KW"/>
</dbReference>
<dbReference type="STRING" id="80854.MVIS_0164"/>
<feature type="binding site" evidence="6">
    <location>
        <begin position="207"/>
        <end position="208"/>
    </location>
    <ligand>
        <name>S-adenosyl-L-methionine</name>
        <dbReference type="ChEBI" id="CHEBI:59789"/>
    </ligand>
</feature>
<evidence type="ECO:0000256" key="2">
    <source>
        <dbReference type="ARBA" id="ARBA00022603"/>
    </source>
</evidence>
<dbReference type="AlphaFoldDB" id="A0A090I949"/>
<keyword evidence="10" id="KW-1185">Reference proteome</keyword>
<evidence type="ECO:0000256" key="5">
    <source>
        <dbReference type="PIRNR" id="PIRNR000410"/>
    </source>
</evidence>
<protein>
    <recommendedName>
        <fullName evidence="5">Chemotaxis protein methyltransferase</fullName>
        <ecNumber evidence="5">2.1.1.80</ecNumber>
    </recommendedName>
</protein>
<comment type="catalytic activity">
    <reaction evidence="1 5">
        <text>L-glutamyl-[protein] + S-adenosyl-L-methionine = [protein]-L-glutamate 5-O-methyl ester + S-adenosyl-L-homocysteine</text>
        <dbReference type="Rhea" id="RHEA:24452"/>
        <dbReference type="Rhea" id="RHEA-COMP:10208"/>
        <dbReference type="Rhea" id="RHEA-COMP:10311"/>
        <dbReference type="ChEBI" id="CHEBI:29973"/>
        <dbReference type="ChEBI" id="CHEBI:57856"/>
        <dbReference type="ChEBI" id="CHEBI:59789"/>
        <dbReference type="ChEBI" id="CHEBI:82795"/>
        <dbReference type="EC" id="2.1.1.80"/>
    </reaction>
</comment>
<dbReference type="RefSeq" id="WP_045108655.1">
    <property type="nucleotide sequence ID" value="NZ_CAWQZC010000153.1"/>
</dbReference>
<dbReference type="Pfam" id="PF03705">
    <property type="entry name" value="CheR_N"/>
    <property type="match status" value="1"/>
</dbReference>
<dbReference type="InterPro" id="IPR022642">
    <property type="entry name" value="CheR_C"/>
</dbReference>
<dbReference type="InterPro" id="IPR022641">
    <property type="entry name" value="CheR_N"/>
</dbReference>
<feature type="domain" description="CheR-type methyltransferase" evidence="7">
    <location>
        <begin position="16"/>
        <end position="277"/>
    </location>
</feature>
<dbReference type="EMBL" id="FPLD01000077">
    <property type="protein sequence ID" value="SGZ05842.1"/>
    <property type="molecule type" value="Genomic_DNA"/>
</dbReference>
<dbReference type="InterPro" id="IPR000780">
    <property type="entry name" value="CheR_MeTrfase"/>
</dbReference>
<evidence type="ECO:0000313" key="8">
    <source>
        <dbReference type="EMBL" id="SGY94340.1"/>
    </source>
</evidence>
<dbReference type="GeneID" id="61296608"/>
<dbReference type="SUPFAM" id="SSF53335">
    <property type="entry name" value="S-adenosyl-L-methionine-dependent methyltransferases"/>
    <property type="match status" value="1"/>
</dbReference>
<dbReference type="SUPFAM" id="SSF47757">
    <property type="entry name" value="Chemotaxis receptor methyltransferase CheR, N-terminal domain"/>
    <property type="match status" value="1"/>
</dbReference>
<dbReference type="PATRIC" id="fig|80854.5.peg.169"/>
<dbReference type="Gene3D" id="1.10.155.10">
    <property type="entry name" value="Chemotaxis receptor methyltransferase CheR, N-terminal domain"/>
    <property type="match status" value="1"/>
</dbReference>
<evidence type="ECO:0000256" key="1">
    <source>
        <dbReference type="ARBA" id="ARBA00001541"/>
    </source>
</evidence>
<feature type="binding site" evidence="6">
    <location>
        <position position="87"/>
    </location>
    <ligand>
        <name>S-adenosyl-L-methionine</name>
        <dbReference type="ChEBI" id="CHEBI:59789"/>
    </ligand>
</feature>